<dbReference type="AlphaFoldDB" id="A0A5D4R7Z5"/>
<reference evidence="2 3" key="1">
    <citation type="submission" date="2019-08" db="EMBL/GenBank/DDBJ databases">
        <title>Bacillus genomes from the desert of Cuatro Cienegas, Coahuila.</title>
        <authorList>
            <person name="Olmedo-Alvarez G."/>
        </authorList>
    </citation>
    <scope>NUCLEOTIDE SEQUENCE [LARGE SCALE GENOMIC DNA]</scope>
    <source>
        <strain evidence="2 3">CH446_14T</strain>
    </source>
</reference>
<comment type="caution">
    <text evidence="2">The sequence shown here is derived from an EMBL/GenBank/DDBJ whole genome shotgun (WGS) entry which is preliminary data.</text>
</comment>
<feature type="transmembrane region" description="Helical" evidence="1">
    <location>
        <begin position="6"/>
        <end position="23"/>
    </location>
</feature>
<organism evidence="2 3">
    <name type="scientific">Bacillus infantis</name>
    <dbReference type="NCBI Taxonomy" id="324767"/>
    <lineage>
        <taxon>Bacteria</taxon>
        <taxon>Bacillati</taxon>
        <taxon>Bacillota</taxon>
        <taxon>Bacilli</taxon>
        <taxon>Bacillales</taxon>
        <taxon>Bacillaceae</taxon>
        <taxon>Bacillus</taxon>
    </lineage>
</organism>
<keyword evidence="1" id="KW-1133">Transmembrane helix</keyword>
<accession>A0A5D4R7Z5</accession>
<name>A0A5D4R7Z5_9BACI</name>
<evidence type="ECO:0000313" key="2">
    <source>
        <dbReference type="EMBL" id="TYS45928.1"/>
    </source>
</evidence>
<evidence type="ECO:0000313" key="3">
    <source>
        <dbReference type="Proteomes" id="UP000322139"/>
    </source>
</evidence>
<evidence type="ECO:0000256" key="1">
    <source>
        <dbReference type="SAM" id="Phobius"/>
    </source>
</evidence>
<evidence type="ECO:0008006" key="4">
    <source>
        <dbReference type="Google" id="ProtNLM"/>
    </source>
</evidence>
<feature type="transmembrane region" description="Helical" evidence="1">
    <location>
        <begin position="72"/>
        <end position="94"/>
    </location>
</feature>
<keyword evidence="1" id="KW-0812">Transmembrane</keyword>
<dbReference type="EMBL" id="VTER01000009">
    <property type="protein sequence ID" value="TYS45928.1"/>
    <property type="molecule type" value="Genomic_DNA"/>
</dbReference>
<gene>
    <name evidence="2" type="ORF">FZD51_17955</name>
</gene>
<proteinExistence type="predicted"/>
<dbReference type="Proteomes" id="UP000322139">
    <property type="component" value="Unassembled WGS sequence"/>
</dbReference>
<feature type="transmembrane region" description="Helical" evidence="1">
    <location>
        <begin position="49"/>
        <end position="66"/>
    </location>
</feature>
<dbReference type="RefSeq" id="WP_148976025.1">
    <property type="nucleotide sequence ID" value="NZ_JBNIKU010000003.1"/>
</dbReference>
<sequence length="102" mass="12098">MPTILAVNLCIVLVLSAFISYITKDGKKKDKGFVLSYYQLSHRRKVIRTLWELPFIILLLTLMFYLTELETIYKLSLSALLFVVFIGQFCYNYYKWKQQEKA</sequence>
<protein>
    <recommendedName>
        <fullName evidence="4">DUF3784 domain-containing protein</fullName>
    </recommendedName>
</protein>
<keyword evidence="1" id="KW-0472">Membrane</keyword>